<evidence type="ECO:0000313" key="3">
    <source>
        <dbReference type="EMBL" id="MFC1852250.1"/>
    </source>
</evidence>
<feature type="transmembrane region" description="Helical" evidence="1">
    <location>
        <begin position="15"/>
        <end position="34"/>
    </location>
</feature>
<dbReference type="PANTHER" id="PTHR15032">
    <property type="entry name" value="N-ACYL-PHOSPHATIDYLETHANOLAMINE-HYDROLYZING PHOSPHOLIPASE D"/>
    <property type="match status" value="1"/>
</dbReference>
<evidence type="ECO:0000313" key="4">
    <source>
        <dbReference type="Proteomes" id="UP001594351"/>
    </source>
</evidence>
<feature type="domain" description="Metallo-beta-lactamase" evidence="2">
    <location>
        <begin position="133"/>
        <end position="329"/>
    </location>
</feature>
<comment type="caution">
    <text evidence="3">The sequence shown here is derived from an EMBL/GenBank/DDBJ whole genome shotgun (WGS) entry which is preliminary data.</text>
</comment>
<sequence length="384" mass="43890">MRRRKVVESRKRYQLLRVIIIVAMILCVASYLFVSTYSQFGGKSTGARLERIKGSSHYQDGTFTNPIPQASWDFDILWSTFKGQLFGDQVRIPPAAVPVNMIDVKIFHTPPQPGLRAIWFGHVSVLIELDGQRLFIDPVFSECASPVALGPRRFHPPPLTLEDLPPIQAVLISHDHYDHLDMVATQHLAAKGSYFFVPLGVGAHLEKWNIPLKQIIELDWWQSRKFENLRVHCTPAYHYSGRRGIDYNKTFWSSWTIIGPHHRLFYSGDSGFSDHFQKIGEQFGSFDMTLIKIGAYGPSIPWNEIHMDPESAVEAHIALRGRIMIPLHWATFNLGFHDWDEPIKRALKAAEIKNVELVTPQVGDTIIAGKPFKSSRWWETVKKN</sequence>
<dbReference type="InterPro" id="IPR001279">
    <property type="entry name" value="Metallo-B-lactamas"/>
</dbReference>
<name>A0ABV6Z1D2_UNCC1</name>
<evidence type="ECO:0000259" key="2">
    <source>
        <dbReference type="Pfam" id="PF12706"/>
    </source>
</evidence>
<proteinExistence type="predicted"/>
<gene>
    <name evidence="3" type="ORF">ACFL27_18800</name>
</gene>
<keyword evidence="1" id="KW-0812">Transmembrane</keyword>
<reference evidence="3 4" key="1">
    <citation type="submission" date="2024-09" db="EMBL/GenBank/DDBJ databases">
        <title>Laminarin stimulates single cell rates of sulfate reduction while oxygen inhibits transcriptomic activity in coastal marine sediment.</title>
        <authorList>
            <person name="Lindsay M."/>
            <person name="Orcutt B."/>
            <person name="Emerson D."/>
            <person name="Stepanauskas R."/>
            <person name="D'Angelo T."/>
        </authorList>
    </citation>
    <scope>NUCLEOTIDE SEQUENCE [LARGE SCALE GENOMIC DNA]</scope>
    <source>
        <strain evidence="3">SAG AM-311-K15</strain>
    </source>
</reference>
<dbReference type="Gene3D" id="3.60.15.10">
    <property type="entry name" value="Ribonuclease Z/Hydroxyacylglutathione hydrolase-like"/>
    <property type="match status" value="1"/>
</dbReference>
<dbReference type="PANTHER" id="PTHR15032:SF4">
    <property type="entry name" value="N-ACYL-PHOSPHATIDYLETHANOLAMINE-HYDROLYZING PHOSPHOLIPASE D"/>
    <property type="match status" value="1"/>
</dbReference>
<dbReference type="EMBL" id="JBHPBY010000287">
    <property type="protein sequence ID" value="MFC1852250.1"/>
    <property type="molecule type" value="Genomic_DNA"/>
</dbReference>
<keyword evidence="1" id="KW-0472">Membrane</keyword>
<keyword evidence="1" id="KW-1133">Transmembrane helix</keyword>
<dbReference type="Pfam" id="PF12706">
    <property type="entry name" value="Lactamase_B_2"/>
    <property type="match status" value="1"/>
</dbReference>
<accession>A0ABV6Z1D2</accession>
<dbReference type="InterPro" id="IPR036866">
    <property type="entry name" value="RibonucZ/Hydroxyglut_hydro"/>
</dbReference>
<dbReference type="Proteomes" id="UP001594351">
    <property type="component" value="Unassembled WGS sequence"/>
</dbReference>
<dbReference type="SUPFAM" id="SSF56281">
    <property type="entry name" value="Metallo-hydrolase/oxidoreductase"/>
    <property type="match status" value="1"/>
</dbReference>
<protein>
    <submittedName>
        <fullName evidence="3">MBL fold metallo-hydrolase</fullName>
    </submittedName>
</protein>
<organism evidence="3 4">
    <name type="scientific">candidate division CSSED10-310 bacterium</name>
    <dbReference type="NCBI Taxonomy" id="2855610"/>
    <lineage>
        <taxon>Bacteria</taxon>
        <taxon>Bacteria division CSSED10-310</taxon>
    </lineage>
</organism>
<evidence type="ECO:0000256" key="1">
    <source>
        <dbReference type="SAM" id="Phobius"/>
    </source>
</evidence>
<keyword evidence="4" id="KW-1185">Reference proteome</keyword>